<dbReference type="Proteomes" id="UP000633263">
    <property type="component" value="Unassembled WGS sequence"/>
</dbReference>
<dbReference type="EMBL" id="BMNN01000003">
    <property type="protein sequence ID" value="GGJ00651.1"/>
    <property type="molecule type" value="Genomic_DNA"/>
</dbReference>
<dbReference type="RefSeq" id="WP_188636182.1">
    <property type="nucleotide sequence ID" value="NZ_BMNN01000003.1"/>
</dbReference>
<name>A0ABQ2CQZ7_9GAMM</name>
<evidence type="ECO:0000313" key="2">
    <source>
        <dbReference type="Proteomes" id="UP000633263"/>
    </source>
</evidence>
<evidence type="ECO:0008006" key="3">
    <source>
        <dbReference type="Google" id="ProtNLM"/>
    </source>
</evidence>
<evidence type="ECO:0000313" key="1">
    <source>
        <dbReference type="EMBL" id="GGJ00651.1"/>
    </source>
</evidence>
<proteinExistence type="predicted"/>
<keyword evidence="2" id="KW-1185">Reference proteome</keyword>
<gene>
    <name evidence="1" type="ORF">GCM10009083_16780</name>
</gene>
<protein>
    <recommendedName>
        <fullName evidence="3">DUF721 domain-containing protein</fullName>
    </recommendedName>
</protein>
<dbReference type="InterPro" id="IPR007922">
    <property type="entry name" value="DciA-like"/>
</dbReference>
<comment type="caution">
    <text evidence="1">The sequence shown here is derived from an EMBL/GenBank/DDBJ whole genome shotgun (WGS) entry which is preliminary data.</text>
</comment>
<sequence length="151" mass="17400">MSYYPMDARRPGDLLRTHSTLKGLFRQARAVERMQALVDSVLEPAARQHCHVASYNNGLLKLLVADSQWATRIRYQQKRLVRQLQAYETFATLTKIHCKVQPPLVKNSPPVRKMRRSIVAAETLFETSQQIDDPNLRGALERLARHHRGET</sequence>
<organism evidence="1 2">
    <name type="scientific">Halopseudomonas pertucinogena</name>
    <dbReference type="NCBI Taxonomy" id="86175"/>
    <lineage>
        <taxon>Bacteria</taxon>
        <taxon>Pseudomonadati</taxon>
        <taxon>Pseudomonadota</taxon>
        <taxon>Gammaproteobacteria</taxon>
        <taxon>Pseudomonadales</taxon>
        <taxon>Pseudomonadaceae</taxon>
        <taxon>Halopseudomonas</taxon>
    </lineage>
</organism>
<reference evidence="2" key="1">
    <citation type="journal article" date="2019" name="Int. J. Syst. Evol. Microbiol.">
        <title>The Global Catalogue of Microorganisms (GCM) 10K type strain sequencing project: providing services to taxonomists for standard genome sequencing and annotation.</title>
        <authorList>
            <consortium name="The Broad Institute Genomics Platform"/>
            <consortium name="The Broad Institute Genome Sequencing Center for Infectious Disease"/>
            <person name="Wu L."/>
            <person name="Ma J."/>
        </authorList>
    </citation>
    <scope>NUCLEOTIDE SEQUENCE [LARGE SCALE GENOMIC DNA]</scope>
    <source>
        <strain evidence="2">JCM 11590</strain>
    </source>
</reference>
<dbReference type="Pfam" id="PF05258">
    <property type="entry name" value="DciA"/>
    <property type="match status" value="1"/>
</dbReference>
<accession>A0ABQ2CQZ7</accession>